<dbReference type="GO" id="GO:0020037">
    <property type="term" value="F:heme binding"/>
    <property type="evidence" value="ECO:0007669"/>
    <property type="project" value="InterPro"/>
</dbReference>
<dbReference type="PANTHER" id="PTHR24305:SF232">
    <property type="entry name" value="P450, PUTATIVE (EUROFUNG)-RELATED"/>
    <property type="match status" value="1"/>
</dbReference>
<name>A0A2V1DD84_9PLEO</name>
<dbReference type="PANTHER" id="PTHR24305">
    <property type="entry name" value="CYTOCHROME P450"/>
    <property type="match status" value="1"/>
</dbReference>
<evidence type="ECO:0000256" key="1">
    <source>
        <dbReference type="ARBA" id="ARBA00001971"/>
    </source>
</evidence>
<evidence type="ECO:0000256" key="2">
    <source>
        <dbReference type="ARBA" id="ARBA00010617"/>
    </source>
</evidence>
<dbReference type="Gene3D" id="1.10.630.10">
    <property type="entry name" value="Cytochrome P450"/>
    <property type="match status" value="1"/>
</dbReference>
<dbReference type="GO" id="GO:0016705">
    <property type="term" value="F:oxidoreductase activity, acting on paired donors, with incorporation or reduction of molecular oxygen"/>
    <property type="evidence" value="ECO:0007669"/>
    <property type="project" value="InterPro"/>
</dbReference>
<evidence type="ECO:0000313" key="8">
    <source>
        <dbReference type="Proteomes" id="UP000244855"/>
    </source>
</evidence>
<dbReference type="Pfam" id="PF00067">
    <property type="entry name" value="p450"/>
    <property type="match status" value="1"/>
</dbReference>
<dbReference type="GO" id="GO:0004497">
    <property type="term" value="F:monooxygenase activity"/>
    <property type="evidence" value="ECO:0007669"/>
    <property type="project" value="InterPro"/>
</dbReference>
<evidence type="ECO:0000256" key="4">
    <source>
        <dbReference type="ARBA" id="ARBA00023004"/>
    </source>
</evidence>
<organism evidence="7 8">
    <name type="scientific">Periconia macrospinosa</name>
    <dbReference type="NCBI Taxonomy" id="97972"/>
    <lineage>
        <taxon>Eukaryota</taxon>
        <taxon>Fungi</taxon>
        <taxon>Dikarya</taxon>
        <taxon>Ascomycota</taxon>
        <taxon>Pezizomycotina</taxon>
        <taxon>Dothideomycetes</taxon>
        <taxon>Pleosporomycetidae</taxon>
        <taxon>Pleosporales</taxon>
        <taxon>Massarineae</taxon>
        <taxon>Periconiaceae</taxon>
        <taxon>Periconia</taxon>
    </lineage>
</organism>
<dbReference type="GO" id="GO:0005506">
    <property type="term" value="F:iron ion binding"/>
    <property type="evidence" value="ECO:0007669"/>
    <property type="project" value="InterPro"/>
</dbReference>
<dbReference type="AlphaFoldDB" id="A0A2V1DD84"/>
<gene>
    <name evidence="7" type="ORF">DM02DRAFT_571090</name>
</gene>
<evidence type="ECO:0000256" key="6">
    <source>
        <dbReference type="SAM" id="Phobius"/>
    </source>
</evidence>
<keyword evidence="8" id="KW-1185">Reference proteome</keyword>
<keyword evidence="3 5" id="KW-0479">Metal-binding</keyword>
<reference evidence="7 8" key="1">
    <citation type="journal article" date="2018" name="Sci. Rep.">
        <title>Comparative genomics provides insights into the lifestyle and reveals functional heterogeneity of dark septate endophytic fungi.</title>
        <authorList>
            <person name="Knapp D.G."/>
            <person name="Nemeth J.B."/>
            <person name="Barry K."/>
            <person name="Hainaut M."/>
            <person name="Henrissat B."/>
            <person name="Johnson J."/>
            <person name="Kuo A."/>
            <person name="Lim J.H.P."/>
            <person name="Lipzen A."/>
            <person name="Nolan M."/>
            <person name="Ohm R.A."/>
            <person name="Tamas L."/>
            <person name="Grigoriev I.V."/>
            <person name="Spatafora J.W."/>
            <person name="Nagy L.G."/>
            <person name="Kovacs G.M."/>
        </authorList>
    </citation>
    <scope>NUCLEOTIDE SEQUENCE [LARGE SCALE GENOMIC DNA]</scope>
    <source>
        <strain evidence="7 8">DSE2036</strain>
    </source>
</reference>
<proteinExistence type="inferred from homology"/>
<dbReference type="Proteomes" id="UP000244855">
    <property type="component" value="Unassembled WGS sequence"/>
</dbReference>
<keyword evidence="6" id="KW-1133">Transmembrane helix</keyword>
<feature type="transmembrane region" description="Helical" evidence="6">
    <location>
        <begin position="6"/>
        <end position="24"/>
    </location>
</feature>
<keyword evidence="5" id="KW-0349">Heme</keyword>
<evidence type="ECO:0000256" key="5">
    <source>
        <dbReference type="PIRSR" id="PIRSR602401-1"/>
    </source>
</evidence>
<dbReference type="InterPro" id="IPR002401">
    <property type="entry name" value="Cyt_P450_E_grp-I"/>
</dbReference>
<dbReference type="PRINTS" id="PR00385">
    <property type="entry name" value="P450"/>
</dbReference>
<dbReference type="OrthoDB" id="10029320at2759"/>
<dbReference type="InterPro" id="IPR036396">
    <property type="entry name" value="Cyt_P450_sf"/>
</dbReference>
<comment type="similarity">
    <text evidence="2">Belongs to the cytochrome P450 family.</text>
</comment>
<dbReference type="InterPro" id="IPR050121">
    <property type="entry name" value="Cytochrome_P450_monoxygenase"/>
</dbReference>
<protein>
    <submittedName>
        <fullName evidence="7">Cytochrome P450 3A30</fullName>
    </submittedName>
</protein>
<sequence length="531" mass="60924">MSLTLDFLISLLAILATIYVVKFIRHRRAFAHLPGPPHDFLWGHLKIYGETQALFPPLPHFQAIITTIAHKHRLPGVFYMDLWPLGPEQLIITDPEFANEYITTRRLPKHALQADFLDPILGKGNIIVANGTYWKRLHDMIAPAFTVARTFKMISQVAQECETFHHLLNEHATGLEVVHFEKAISALAFDIISKSIFGTIISSQKRRSDDLRNLDTIVKEEFAIRNTWSPLTKRRLNRAKEQAIRSLEESIRSKLRTRFDAVNIHDVDLSYKQNLCILDLILRDYVQGDSPRPKTMDPQFESMAINNIKAMFLAGSGTVTDTLCFAFMLLSAHPEVVSKLREEHTRVFSSDVATITKILEAEPQRLKQLDYTNSVIMETLRIYPIGNTGRAPDVPGFINYKGQQLPLKPETIICPVQHTWQMSPDVFPDPDKFFPERFIGMGKAELNAWRPFERGYRSCIGQSLAMEEMKAVLLYTVQFFDLVCHDLKPNKEPRVSWTKMDMVFGDRAFQEFLTEAKPRDGMPFLVKQVIQ</sequence>
<dbReference type="PRINTS" id="PR00463">
    <property type="entry name" value="EP450I"/>
</dbReference>
<evidence type="ECO:0000256" key="3">
    <source>
        <dbReference type="ARBA" id="ARBA00022723"/>
    </source>
</evidence>
<dbReference type="STRING" id="97972.A0A2V1DD84"/>
<evidence type="ECO:0000313" key="7">
    <source>
        <dbReference type="EMBL" id="PVH95553.1"/>
    </source>
</evidence>
<feature type="binding site" description="axial binding residue" evidence="5">
    <location>
        <position position="459"/>
    </location>
    <ligand>
        <name>heme</name>
        <dbReference type="ChEBI" id="CHEBI:30413"/>
    </ligand>
    <ligandPart>
        <name>Fe</name>
        <dbReference type="ChEBI" id="CHEBI:18248"/>
    </ligandPart>
</feature>
<dbReference type="InterPro" id="IPR001128">
    <property type="entry name" value="Cyt_P450"/>
</dbReference>
<dbReference type="EMBL" id="KZ805492">
    <property type="protein sequence ID" value="PVH95553.1"/>
    <property type="molecule type" value="Genomic_DNA"/>
</dbReference>
<keyword evidence="6" id="KW-0812">Transmembrane</keyword>
<keyword evidence="4 5" id="KW-0408">Iron</keyword>
<accession>A0A2V1DD84</accession>
<keyword evidence="6" id="KW-0472">Membrane</keyword>
<dbReference type="SUPFAM" id="SSF48264">
    <property type="entry name" value="Cytochrome P450"/>
    <property type="match status" value="1"/>
</dbReference>
<comment type="cofactor">
    <cofactor evidence="1 5">
        <name>heme</name>
        <dbReference type="ChEBI" id="CHEBI:30413"/>
    </cofactor>
</comment>